<evidence type="ECO:0008006" key="3">
    <source>
        <dbReference type="Google" id="ProtNLM"/>
    </source>
</evidence>
<dbReference type="OrthoDB" id="9797990at2"/>
<dbReference type="KEGG" id="euz:DVS28_a1525"/>
<dbReference type="Gene3D" id="3.40.630.30">
    <property type="match status" value="1"/>
</dbReference>
<dbReference type="EMBL" id="CP031165">
    <property type="protein sequence ID" value="AXV06218.1"/>
    <property type="molecule type" value="Genomic_DNA"/>
</dbReference>
<protein>
    <recommendedName>
        <fullName evidence="3">GNAT superfamily acetyltransferase</fullName>
    </recommendedName>
</protein>
<sequence>MFAVMSKPTLPSPADAAETAGVRIVPLDDMALVGAAADLIDRVWATTDLMRTNLIRAVEQAGGYAVGALDPASGELVGTTVAFLGSHEVDGQRQPTLHSHITCTDVRSKGVGLALKVHQREWCAARGIVAVTWTFDPLVARNAWFNLGKLGATGRQYLVNHYGAMDDAINAGDESDRLLAWWPSGAGNSAGQAGPLGADGSAAADLAAVRLLDVGTAGEPVLSPVRVDAASVLLEVRVPPDIEATRRRDPDLARRWRTAVRETMGQAMACGHRATGMRRDGTYLLTPAEAVVEGMGR</sequence>
<name>A0A346XVH1_9ACTN</name>
<dbReference type="Proteomes" id="UP000264006">
    <property type="component" value="Chromosome"/>
</dbReference>
<accession>A0A346XVH1</accession>
<organism evidence="1 2">
    <name type="scientific">Euzebya pacifica</name>
    <dbReference type="NCBI Taxonomy" id="1608957"/>
    <lineage>
        <taxon>Bacteria</taxon>
        <taxon>Bacillati</taxon>
        <taxon>Actinomycetota</taxon>
        <taxon>Nitriliruptoria</taxon>
        <taxon>Euzebyales</taxon>
    </lineage>
</organism>
<reference evidence="1 2" key="1">
    <citation type="submission" date="2018-09" db="EMBL/GenBank/DDBJ databases">
        <title>Complete genome sequence of Euzebya sp. DY32-46 isolated from seawater of Pacific Ocean.</title>
        <authorList>
            <person name="Xu L."/>
            <person name="Wu Y.-H."/>
            <person name="Xu X.-W."/>
        </authorList>
    </citation>
    <scope>NUCLEOTIDE SEQUENCE [LARGE SCALE GENOMIC DNA]</scope>
    <source>
        <strain evidence="1 2">DY32-46</strain>
    </source>
</reference>
<proteinExistence type="predicted"/>
<evidence type="ECO:0000313" key="2">
    <source>
        <dbReference type="Proteomes" id="UP000264006"/>
    </source>
</evidence>
<evidence type="ECO:0000313" key="1">
    <source>
        <dbReference type="EMBL" id="AXV06218.1"/>
    </source>
</evidence>
<dbReference type="SUPFAM" id="SSF55729">
    <property type="entry name" value="Acyl-CoA N-acyltransferases (Nat)"/>
    <property type="match status" value="1"/>
</dbReference>
<dbReference type="AlphaFoldDB" id="A0A346XVH1"/>
<gene>
    <name evidence="1" type="ORF">DVS28_a1525</name>
</gene>
<dbReference type="PANTHER" id="PTHR41700:SF1">
    <property type="entry name" value="N-ACETYLTRANSFERASE DOMAIN-CONTAINING PROTEIN"/>
    <property type="match status" value="1"/>
</dbReference>
<keyword evidence="2" id="KW-1185">Reference proteome</keyword>
<dbReference type="InterPro" id="IPR016181">
    <property type="entry name" value="Acyl_CoA_acyltransferase"/>
</dbReference>
<dbReference type="PANTHER" id="PTHR41700">
    <property type="entry name" value="GCN5-RELATED N-ACETYLTRANSFERASE"/>
    <property type="match status" value="1"/>
</dbReference>
<dbReference type="InterPro" id="IPR038764">
    <property type="entry name" value="GNAT_N_AcTrfase_prd"/>
</dbReference>